<dbReference type="InParanoid" id="A0A4R2PD11"/>
<accession>A0A4R2PD11</accession>
<organism evidence="1 2">
    <name type="scientific">Rhodothalassium salexigens DSM 2132</name>
    <dbReference type="NCBI Taxonomy" id="1188247"/>
    <lineage>
        <taxon>Bacteria</taxon>
        <taxon>Pseudomonadati</taxon>
        <taxon>Pseudomonadota</taxon>
        <taxon>Alphaproteobacteria</taxon>
        <taxon>Rhodothalassiales</taxon>
        <taxon>Rhodothalassiaceae</taxon>
        <taxon>Rhodothalassium</taxon>
    </lineage>
</organism>
<protein>
    <submittedName>
        <fullName evidence="1">Uncharacterized protein</fullName>
    </submittedName>
</protein>
<gene>
    <name evidence="1" type="ORF">EV659_108132</name>
</gene>
<comment type="caution">
    <text evidence="1">The sequence shown here is derived from an EMBL/GenBank/DDBJ whole genome shotgun (WGS) entry which is preliminary data.</text>
</comment>
<dbReference type="RefSeq" id="WP_132708959.1">
    <property type="nucleotide sequence ID" value="NZ_JACIGF010000008.1"/>
</dbReference>
<sequence length="239" mass="24396">MTAAITMQLHVLDVFNAASGATDGGAAGPVERVPMGGALRARIAPETLARRWGIALADAADPAGAAVRVAPAFMVHAEPVRPRLADLATAPTDKAAPTPETGDGLYYAHVAMDVPRLVARHGGDALWAGRRLKEVVARVAAGTCGAGAGLVLVEAGQAPARSLAEAFHTPTDADLDAAVGALAGLVEQIDATCPAGEARHGLTRSGHAVPGMRRVDAARLAAWVEDQIQAHADAWCPVI</sequence>
<evidence type="ECO:0000313" key="1">
    <source>
        <dbReference type="EMBL" id="TCP33032.1"/>
    </source>
</evidence>
<proteinExistence type="predicted"/>
<dbReference type="Proteomes" id="UP000295399">
    <property type="component" value="Unassembled WGS sequence"/>
</dbReference>
<dbReference type="EMBL" id="SLXO01000008">
    <property type="protein sequence ID" value="TCP33032.1"/>
    <property type="molecule type" value="Genomic_DNA"/>
</dbReference>
<name>A0A4R2PD11_RHOSA</name>
<keyword evidence="2" id="KW-1185">Reference proteome</keyword>
<dbReference type="AlphaFoldDB" id="A0A4R2PD11"/>
<evidence type="ECO:0000313" key="2">
    <source>
        <dbReference type="Proteomes" id="UP000295399"/>
    </source>
</evidence>
<reference evidence="1 2" key="1">
    <citation type="submission" date="2019-03" db="EMBL/GenBank/DDBJ databases">
        <title>Genomic Encyclopedia of Type Strains, Phase IV (KMG-IV): sequencing the most valuable type-strain genomes for metagenomic binning, comparative biology and taxonomic classification.</title>
        <authorList>
            <person name="Goeker M."/>
        </authorList>
    </citation>
    <scope>NUCLEOTIDE SEQUENCE [LARGE SCALE GENOMIC DNA]</scope>
    <source>
        <strain evidence="1 2">DSM 2132</strain>
    </source>
</reference>